<name>A0A8H6YK12_9AGAR</name>
<dbReference type="OrthoDB" id="2881378at2759"/>
<dbReference type="AlphaFoldDB" id="A0A8H6YK12"/>
<feature type="transmembrane region" description="Helical" evidence="1">
    <location>
        <begin position="59"/>
        <end position="81"/>
    </location>
</feature>
<dbReference type="Proteomes" id="UP000620124">
    <property type="component" value="Unassembled WGS sequence"/>
</dbReference>
<feature type="transmembrane region" description="Helical" evidence="1">
    <location>
        <begin position="87"/>
        <end position="108"/>
    </location>
</feature>
<keyword evidence="1" id="KW-1133">Transmembrane helix</keyword>
<keyword evidence="3" id="KW-1185">Reference proteome</keyword>
<organism evidence="2 3">
    <name type="scientific">Mycena venus</name>
    <dbReference type="NCBI Taxonomy" id="2733690"/>
    <lineage>
        <taxon>Eukaryota</taxon>
        <taxon>Fungi</taxon>
        <taxon>Dikarya</taxon>
        <taxon>Basidiomycota</taxon>
        <taxon>Agaricomycotina</taxon>
        <taxon>Agaricomycetes</taxon>
        <taxon>Agaricomycetidae</taxon>
        <taxon>Agaricales</taxon>
        <taxon>Marasmiineae</taxon>
        <taxon>Mycenaceae</taxon>
        <taxon>Mycena</taxon>
    </lineage>
</organism>
<dbReference type="EMBL" id="JACAZI010000005">
    <property type="protein sequence ID" value="KAF7360404.1"/>
    <property type="molecule type" value="Genomic_DNA"/>
</dbReference>
<accession>A0A8H6YK12</accession>
<sequence>MDSENAPLLLNHDELEVNVTHANPNAGRSQPQTQAQQHLCSRCACEVDSDSYKITPRHILIFAAIVWCLTIFSLLVGHMAVGERPKFTTVFVTIWTFVTLPILLVLLIMGHRRHSRHKLGRTVTQIRVLCALAVSWLLLVTGLITLNANPSSTCGWWNRGDCRKLLTAAHAFSWILIVTLFSAAYATYRRAVSLHGTAMVLPPPPPMVPAWRLSGVADNEGPMSEGNLKI</sequence>
<keyword evidence="1" id="KW-0812">Transmembrane</keyword>
<feature type="transmembrane region" description="Helical" evidence="1">
    <location>
        <begin position="168"/>
        <end position="188"/>
    </location>
</feature>
<proteinExistence type="predicted"/>
<keyword evidence="1" id="KW-0472">Membrane</keyword>
<evidence type="ECO:0000313" key="2">
    <source>
        <dbReference type="EMBL" id="KAF7360404.1"/>
    </source>
</evidence>
<protein>
    <submittedName>
        <fullName evidence="2">Uncharacterized protein</fullName>
    </submittedName>
</protein>
<feature type="transmembrane region" description="Helical" evidence="1">
    <location>
        <begin position="128"/>
        <end position="148"/>
    </location>
</feature>
<reference evidence="2" key="1">
    <citation type="submission" date="2020-05" db="EMBL/GenBank/DDBJ databases">
        <title>Mycena genomes resolve the evolution of fungal bioluminescence.</title>
        <authorList>
            <person name="Tsai I.J."/>
        </authorList>
    </citation>
    <scope>NUCLEOTIDE SEQUENCE</scope>
    <source>
        <strain evidence="2">CCC161011</strain>
    </source>
</reference>
<comment type="caution">
    <text evidence="2">The sequence shown here is derived from an EMBL/GenBank/DDBJ whole genome shotgun (WGS) entry which is preliminary data.</text>
</comment>
<gene>
    <name evidence="2" type="ORF">MVEN_00770300</name>
</gene>
<evidence type="ECO:0000313" key="3">
    <source>
        <dbReference type="Proteomes" id="UP000620124"/>
    </source>
</evidence>
<evidence type="ECO:0000256" key="1">
    <source>
        <dbReference type="SAM" id="Phobius"/>
    </source>
</evidence>